<feature type="domain" description="PhoU" evidence="9">
    <location>
        <begin position="120"/>
        <end position="204"/>
    </location>
</feature>
<dbReference type="FunFam" id="1.20.58.220:FF:000004">
    <property type="entry name" value="Phosphate-specific transport system accessory protein PhoU"/>
    <property type="match status" value="1"/>
</dbReference>
<keyword evidence="4 8" id="KW-0813">Transport</keyword>
<dbReference type="InterPro" id="IPR028366">
    <property type="entry name" value="PhoU"/>
</dbReference>
<evidence type="ECO:0000256" key="2">
    <source>
        <dbReference type="ARBA" id="ARBA00008107"/>
    </source>
</evidence>
<dbReference type="InterPro" id="IPR026022">
    <property type="entry name" value="PhoU_dom"/>
</dbReference>
<dbReference type="PANTHER" id="PTHR42930:SF3">
    <property type="entry name" value="PHOSPHATE-SPECIFIC TRANSPORT SYSTEM ACCESSORY PROTEIN PHOU"/>
    <property type="match status" value="1"/>
</dbReference>
<dbReference type="GO" id="GO:0045936">
    <property type="term" value="P:negative regulation of phosphate metabolic process"/>
    <property type="evidence" value="ECO:0007669"/>
    <property type="project" value="InterPro"/>
</dbReference>
<evidence type="ECO:0000256" key="4">
    <source>
        <dbReference type="ARBA" id="ARBA00022448"/>
    </source>
</evidence>
<evidence type="ECO:0000256" key="7">
    <source>
        <dbReference type="ARBA" id="ARBA00056181"/>
    </source>
</evidence>
<gene>
    <name evidence="10" type="primary">phoU</name>
    <name evidence="10" type="ORF">ENS56_11880</name>
</gene>
<comment type="subcellular location">
    <subcellularLocation>
        <location evidence="1 8">Cytoplasm</location>
    </subcellularLocation>
</comment>
<sequence length="232" mass="26658">MQRLLDEHLEKLKTRILKMCSLVDEQFQLAVKAVEEENLEIAKLVIERDAKVDKYDLKIEKICQKIFALSQPVAMDLRLIMSSMTLNTDLERIGDISVNIVENILMIKNKPDFYNRTKLPEMFSLTKDMLKNAIDAYINGNAELAKKVIISDDQVDKLNAENHSILKAIMKESPDNIEAAVALLVISRELERVADHSTNIAEDVFFIVEAQIIKHKYEKYIFGEEETEDDTD</sequence>
<evidence type="ECO:0000256" key="5">
    <source>
        <dbReference type="ARBA" id="ARBA00022490"/>
    </source>
</evidence>
<evidence type="ECO:0000256" key="6">
    <source>
        <dbReference type="ARBA" id="ARBA00022592"/>
    </source>
</evidence>
<dbReference type="Gene3D" id="1.20.58.220">
    <property type="entry name" value="Phosphate transport system protein phou homolog 2, domain 2"/>
    <property type="match status" value="1"/>
</dbReference>
<dbReference type="GO" id="GO:0030643">
    <property type="term" value="P:intracellular phosphate ion homeostasis"/>
    <property type="evidence" value="ECO:0007669"/>
    <property type="project" value="InterPro"/>
</dbReference>
<dbReference type="Pfam" id="PF01895">
    <property type="entry name" value="PhoU"/>
    <property type="match status" value="2"/>
</dbReference>
<dbReference type="AlphaFoldDB" id="A0A832G240"/>
<dbReference type="PANTHER" id="PTHR42930">
    <property type="entry name" value="PHOSPHATE-SPECIFIC TRANSPORT SYSTEM ACCESSORY PROTEIN PHOU"/>
    <property type="match status" value="1"/>
</dbReference>
<keyword evidence="6 8" id="KW-0592">Phosphate transport</keyword>
<feature type="domain" description="PhoU" evidence="9">
    <location>
        <begin position="16"/>
        <end position="104"/>
    </location>
</feature>
<dbReference type="InterPro" id="IPR038078">
    <property type="entry name" value="PhoU-like_sf"/>
</dbReference>
<dbReference type="PIRSF" id="PIRSF003107">
    <property type="entry name" value="PhoU"/>
    <property type="match status" value="1"/>
</dbReference>
<comment type="function">
    <text evidence="7 8">Plays a role in the regulation of phosphate uptake.</text>
</comment>
<evidence type="ECO:0000256" key="3">
    <source>
        <dbReference type="ARBA" id="ARBA00011738"/>
    </source>
</evidence>
<dbReference type="GO" id="GO:0005737">
    <property type="term" value="C:cytoplasm"/>
    <property type="evidence" value="ECO:0007669"/>
    <property type="project" value="UniProtKB-SubCell"/>
</dbReference>
<comment type="caution">
    <text evidence="10">The sequence shown here is derived from an EMBL/GenBank/DDBJ whole genome shotgun (WGS) entry which is preliminary data.</text>
</comment>
<keyword evidence="5 8" id="KW-0963">Cytoplasm</keyword>
<dbReference type="NCBIfam" id="TIGR02135">
    <property type="entry name" value="phoU_full"/>
    <property type="match status" value="1"/>
</dbReference>
<dbReference type="EMBL" id="DSVI01000019">
    <property type="protein sequence ID" value="HGT48729.1"/>
    <property type="molecule type" value="Genomic_DNA"/>
</dbReference>
<evidence type="ECO:0000256" key="1">
    <source>
        <dbReference type="ARBA" id="ARBA00004496"/>
    </source>
</evidence>
<accession>A0A832G240</accession>
<comment type="similarity">
    <text evidence="2 8">Belongs to the PhoU family.</text>
</comment>
<dbReference type="SUPFAM" id="SSF109755">
    <property type="entry name" value="PhoU-like"/>
    <property type="match status" value="1"/>
</dbReference>
<dbReference type="GO" id="GO:0006817">
    <property type="term" value="P:phosphate ion transport"/>
    <property type="evidence" value="ECO:0007669"/>
    <property type="project" value="UniProtKB-KW"/>
</dbReference>
<evidence type="ECO:0000259" key="9">
    <source>
        <dbReference type="Pfam" id="PF01895"/>
    </source>
</evidence>
<protein>
    <recommendedName>
        <fullName evidence="8">Phosphate-specific transport system accessory protein PhoU</fullName>
    </recommendedName>
</protein>
<reference evidence="10" key="1">
    <citation type="journal article" date="2020" name="mSystems">
        <title>Genome- and Community-Level Interaction Insights into Carbon Utilization and Element Cycling Functions of Hydrothermarchaeota in Hydrothermal Sediment.</title>
        <authorList>
            <person name="Zhou Z."/>
            <person name="Liu Y."/>
            <person name="Xu W."/>
            <person name="Pan J."/>
            <person name="Luo Z.H."/>
            <person name="Li M."/>
        </authorList>
    </citation>
    <scope>NUCLEOTIDE SEQUENCE [LARGE SCALE GENOMIC DNA]</scope>
    <source>
        <strain evidence="10">SpSt-500</strain>
    </source>
</reference>
<evidence type="ECO:0000256" key="8">
    <source>
        <dbReference type="PIRNR" id="PIRNR003107"/>
    </source>
</evidence>
<comment type="subunit">
    <text evidence="3 8">Homodimer.</text>
</comment>
<evidence type="ECO:0000313" key="10">
    <source>
        <dbReference type="EMBL" id="HGT48729.1"/>
    </source>
</evidence>
<proteinExistence type="inferred from homology"/>
<organism evidence="10">
    <name type="scientific">Ignavibacterium album</name>
    <dbReference type="NCBI Taxonomy" id="591197"/>
    <lineage>
        <taxon>Bacteria</taxon>
        <taxon>Pseudomonadati</taxon>
        <taxon>Ignavibacteriota</taxon>
        <taxon>Ignavibacteria</taxon>
        <taxon>Ignavibacteriales</taxon>
        <taxon>Ignavibacteriaceae</taxon>
        <taxon>Ignavibacterium</taxon>
    </lineage>
</organism>
<name>A0A832G240_9BACT</name>